<evidence type="ECO:0000256" key="2">
    <source>
        <dbReference type="ARBA" id="ARBA00008156"/>
    </source>
</evidence>
<name>A0A974NHM4_9GAMM</name>
<dbReference type="InterPro" id="IPR017511">
    <property type="entry name" value="PQQ_mDH"/>
</dbReference>
<dbReference type="NCBIfam" id="TIGR03074">
    <property type="entry name" value="PQQ_membr_DH"/>
    <property type="match status" value="1"/>
</dbReference>
<keyword evidence="4" id="KW-0812">Transmembrane</keyword>
<dbReference type="GO" id="GO:0048038">
    <property type="term" value="F:quinone binding"/>
    <property type="evidence" value="ECO:0007669"/>
    <property type="project" value="InterPro"/>
</dbReference>
<dbReference type="Gene3D" id="2.140.10.10">
    <property type="entry name" value="Quinoprotein alcohol dehydrogenase-like superfamily"/>
    <property type="match status" value="1"/>
</dbReference>
<dbReference type="Pfam" id="PF01011">
    <property type="entry name" value="PQQ"/>
    <property type="match status" value="1"/>
</dbReference>
<organism evidence="6 7">
    <name type="scientific">Entomomonas asaccharolytica</name>
    <dbReference type="NCBI Taxonomy" id="2785331"/>
    <lineage>
        <taxon>Bacteria</taxon>
        <taxon>Pseudomonadati</taxon>
        <taxon>Pseudomonadota</taxon>
        <taxon>Gammaproteobacteria</taxon>
        <taxon>Pseudomonadales</taxon>
        <taxon>Pseudomonadaceae</taxon>
        <taxon>Entomomonas</taxon>
    </lineage>
</organism>
<keyword evidence="7" id="KW-1185">Reference proteome</keyword>
<keyword evidence="4" id="KW-1133">Transmembrane helix</keyword>
<keyword evidence="3" id="KW-0560">Oxidoreductase</keyword>
<dbReference type="InterPro" id="IPR011047">
    <property type="entry name" value="Quinoprotein_ADH-like_sf"/>
</dbReference>
<evidence type="ECO:0000259" key="5">
    <source>
        <dbReference type="Pfam" id="PF01011"/>
    </source>
</evidence>
<comment type="similarity">
    <text evidence="2">Belongs to the bacterial PQQ dehydrogenase family.</text>
</comment>
<dbReference type="Proteomes" id="UP000595278">
    <property type="component" value="Chromosome"/>
</dbReference>
<dbReference type="InterPro" id="IPR018391">
    <property type="entry name" value="PQQ_b-propeller_rpt"/>
</dbReference>
<feature type="domain" description="Pyrrolo-quinoline quinone repeat" evidence="5">
    <location>
        <begin position="167"/>
        <end position="786"/>
    </location>
</feature>
<evidence type="ECO:0000256" key="3">
    <source>
        <dbReference type="ARBA" id="ARBA00023002"/>
    </source>
</evidence>
<proteinExistence type="inferred from homology"/>
<sequence>MFSKNKLLIATGIIFILMGLFLSIGGIDLVSLGGSYYYLIAGITLIATGILIALNHEEALILFALFLLGSTCWGLWEVGLDWWQLVVPRLWVWFVLGVVLLLPWWWKPLQINTKKPKLPILLSIAVVFSAITIIAPLFTDPKTTITGVIDNPKANYINPDQVASDDWIAYGGTNAGLHYSSLDQITPENIHHLQEVWRIQTGDKPTTGDPVEITNENTPLKVNGLLYACTPHSRVLALEPETGKTRWEYDPQISLEGAENFAGWAHMTCRGVSYYDADTYLSQDQETTEDNDLTAANSIDNAIVEKVKNSSCPRRIILPTADARLIALNADTGEMCTDFGDDGSVDLTKNIGPFTPGGYYPTSPAVVTRNLIIVGAHVTDDESIDEPSGVIRAFDIYDGHLVWNWDSTQPDKTEPIAEGEIYPRNSANVWTVMSADEKLGMVYLPMGNQTPDQYGADRTAGAEKYSAGIVALDIDTGKVRWNYQFTRHDLWDMDVPAQPVLIDLQTKLGVEPAVIQPTKQGSLYVLNRKTGEPIVPIHDIETPQGAVEGDWVSKTQPRSALNLLPPNLTEKDMWGATPFDQLVCRVGFKSLRYEGQYTPPSLQGSLIYPGNVGIFNWMGIAIDPERQLIFTPANYMAFVSQLVPASELADNAKKASEGQGLQLNKGAPYAVIMHPFLSKLGFPCQAPSWGDIAGISLTDYSVVWKHHNGTSRDSTPIIPMAFPVGVPAMGGPITTAGGVAFMSGTLDQYIRGYNVANGKELWKARLPAGGQATPMTYKGKDGRQYVVLVVGGHGSFGSKLSDYIIAYALPETND</sequence>
<gene>
    <name evidence="6" type="ORF">JHT90_05825</name>
</gene>
<feature type="transmembrane region" description="Helical" evidence="4">
    <location>
        <begin position="59"/>
        <end position="76"/>
    </location>
</feature>
<dbReference type="SUPFAM" id="SSF50998">
    <property type="entry name" value="Quinoprotein alcohol dehydrogenase-like"/>
    <property type="match status" value="1"/>
</dbReference>
<dbReference type="PANTHER" id="PTHR32303">
    <property type="entry name" value="QUINOPROTEIN ALCOHOL DEHYDROGENASE (CYTOCHROME C)"/>
    <property type="match status" value="1"/>
</dbReference>
<feature type="transmembrane region" description="Helical" evidence="4">
    <location>
        <begin position="118"/>
        <end position="138"/>
    </location>
</feature>
<dbReference type="RefSeq" id="WP_201095143.1">
    <property type="nucleotide sequence ID" value="NZ_CP067393.1"/>
</dbReference>
<dbReference type="PANTHER" id="PTHR32303:SF4">
    <property type="entry name" value="QUINOPROTEIN GLUCOSE DEHYDROGENASE"/>
    <property type="match status" value="1"/>
</dbReference>
<keyword evidence="4" id="KW-0472">Membrane</keyword>
<feature type="transmembrane region" description="Helical" evidence="4">
    <location>
        <begin position="82"/>
        <end position="106"/>
    </location>
</feature>
<evidence type="ECO:0000313" key="7">
    <source>
        <dbReference type="Proteomes" id="UP000595278"/>
    </source>
</evidence>
<protein>
    <submittedName>
        <fullName evidence="6">Glucose/quinate/shikimate family membrane-bound PQQ-dependent dehydrogenase</fullName>
    </submittedName>
</protein>
<dbReference type="EMBL" id="CP067393">
    <property type="protein sequence ID" value="QQP86755.1"/>
    <property type="molecule type" value="Genomic_DNA"/>
</dbReference>
<feature type="transmembrane region" description="Helical" evidence="4">
    <location>
        <begin position="36"/>
        <end position="54"/>
    </location>
</feature>
<dbReference type="AlphaFoldDB" id="A0A974NHM4"/>
<dbReference type="GO" id="GO:0016020">
    <property type="term" value="C:membrane"/>
    <property type="evidence" value="ECO:0007669"/>
    <property type="project" value="InterPro"/>
</dbReference>
<reference evidence="6 7" key="1">
    <citation type="submission" date="2021-01" db="EMBL/GenBank/DDBJ databases">
        <title>Entomomonas sp. F2A isolated from a house cricket (Acheta domesticus).</title>
        <authorList>
            <person name="Spergser J."/>
            <person name="Busse H.-J."/>
        </authorList>
    </citation>
    <scope>NUCLEOTIDE SEQUENCE [LARGE SCALE GENOMIC DNA]</scope>
    <source>
        <strain evidence="6 7">F2A</strain>
    </source>
</reference>
<dbReference type="InterPro" id="IPR002372">
    <property type="entry name" value="PQQ_rpt_dom"/>
</dbReference>
<dbReference type="SMART" id="SM00564">
    <property type="entry name" value="PQQ"/>
    <property type="match status" value="6"/>
</dbReference>
<evidence type="ECO:0000256" key="1">
    <source>
        <dbReference type="ARBA" id="ARBA00001931"/>
    </source>
</evidence>
<dbReference type="KEGG" id="eaz:JHT90_05825"/>
<feature type="transmembrane region" description="Helical" evidence="4">
    <location>
        <begin position="7"/>
        <end position="30"/>
    </location>
</feature>
<accession>A0A974NHM4</accession>
<evidence type="ECO:0000313" key="6">
    <source>
        <dbReference type="EMBL" id="QQP86755.1"/>
    </source>
</evidence>
<comment type="cofactor">
    <cofactor evidence="1">
        <name>pyrroloquinoline quinone</name>
        <dbReference type="ChEBI" id="CHEBI:58442"/>
    </cofactor>
</comment>
<dbReference type="CDD" id="cd10280">
    <property type="entry name" value="PQQ_mGDH"/>
    <property type="match status" value="1"/>
</dbReference>
<dbReference type="GO" id="GO:0008876">
    <property type="term" value="F:quinoprotein glucose dehydrogenase activity"/>
    <property type="evidence" value="ECO:0007669"/>
    <property type="project" value="TreeGrafter"/>
</dbReference>
<evidence type="ECO:0000256" key="4">
    <source>
        <dbReference type="SAM" id="Phobius"/>
    </source>
</evidence>